<accession>A0A381U475</accession>
<dbReference type="EMBL" id="UINC01005707">
    <property type="protein sequence ID" value="SVA23042.1"/>
    <property type="molecule type" value="Genomic_DNA"/>
</dbReference>
<dbReference type="AlphaFoldDB" id="A0A381U475"/>
<gene>
    <name evidence="5" type="ORF">METZ01_LOCUS75896</name>
</gene>
<dbReference type="Gene3D" id="3.40.50.12710">
    <property type="match status" value="1"/>
</dbReference>
<dbReference type="SUPFAM" id="SSF53335">
    <property type="entry name" value="S-adenosyl-L-methionine-dependent methyltransferases"/>
    <property type="match status" value="1"/>
</dbReference>
<keyword evidence="3" id="KW-0808">Transferase</keyword>
<dbReference type="GO" id="GO:0032259">
    <property type="term" value="P:methylation"/>
    <property type="evidence" value="ECO:0007669"/>
    <property type="project" value="UniProtKB-KW"/>
</dbReference>
<keyword evidence="2" id="KW-0489">Methyltransferase</keyword>
<proteinExistence type="predicted"/>
<dbReference type="PANTHER" id="PTHR12049">
    <property type="entry name" value="PROTEIN ARGININE METHYLTRANSFERASE NDUFAF7, MITOCHONDRIAL"/>
    <property type="match status" value="1"/>
</dbReference>
<dbReference type="GO" id="GO:0035243">
    <property type="term" value="F:protein-arginine omega-N symmetric methyltransferase activity"/>
    <property type="evidence" value="ECO:0007669"/>
    <property type="project" value="TreeGrafter"/>
</dbReference>
<dbReference type="InterPro" id="IPR038375">
    <property type="entry name" value="NDUFAF7_sf"/>
</dbReference>
<dbReference type="InterPro" id="IPR003788">
    <property type="entry name" value="NDUFAF7"/>
</dbReference>
<comment type="subcellular location">
    <subcellularLocation>
        <location evidence="1">Mitochondrion</location>
    </subcellularLocation>
</comment>
<keyword evidence="4" id="KW-0496">Mitochondrion</keyword>
<evidence type="ECO:0000256" key="4">
    <source>
        <dbReference type="ARBA" id="ARBA00023128"/>
    </source>
</evidence>
<evidence type="ECO:0000256" key="2">
    <source>
        <dbReference type="ARBA" id="ARBA00022603"/>
    </source>
</evidence>
<dbReference type="GO" id="GO:0005739">
    <property type="term" value="C:mitochondrion"/>
    <property type="evidence" value="ECO:0007669"/>
    <property type="project" value="UniProtKB-SubCell"/>
</dbReference>
<evidence type="ECO:0000256" key="3">
    <source>
        <dbReference type="ARBA" id="ARBA00022679"/>
    </source>
</evidence>
<dbReference type="Pfam" id="PF02636">
    <property type="entry name" value="Methyltransf_28"/>
    <property type="match status" value="1"/>
</dbReference>
<name>A0A381U475_9ZZZZ</name>
<evidence type="ECO:0008006" key="6">
    <source>
        <dbReference type="Google" id="ProtNLM"/>
    </source>
</evidence>
<organism evidence="5">
    <name type="scientific">marine metagenome</name>
    <dbReference type="NCBI Taxonomy" id="408172"/>
    <lineage>
        <taxon>unclassified sequences</taxon>
        <taxon>metagenomes</taxon>
        <taxon>ecological metagenomes</taxon>
    </lineage>
</organism>
<evidence type="ECO:0000256" key="1">
    <source>
        <dbReference type="ARBA" id="ARBA00004173"/>
    </source>
</evidence>
<dbReference type="PANTHER" id="PTHR12049:SF7">
    <property type="entry name" value="PROTEIN ARGININE METHYLTRANSFERASE NDUFAF7, MITOCHONDRIAL"/>
    <property type="match status" value="1"/>
</dbReference>
<sequence>MRALIRGLGPLRFDEYVEACLYDPAGGFYASGGAAGRRGDFITSPEVGPLFGAVLARWMDGVWERLGRPDGFTVVEAGAGHGTLARSVLAAAPVCLVGGRYVAVERSDALRSDHPAGVESATDLPDGPLTGVVVANELLDNLAFRLLEAGDGAWHEVRVGVGGDDLVEVVGEAVDLPGLPEPVGGARIPLQDEAAAWVNRALGLLDRGAVLVFDYASTTADMASRPWDEWLRTYRGHERGGHPLDAPGTQDVTVEVAFDRIPGTPTATTQAAFLRAHGIGDLVDEGRRLWEAGAARGDLAALGARSRIAESEALLDESGLGGFTAMEWTEGRLGS</sequence>
<evidence type="ECO:0000313" key="5">
    <source>
        <dbReference type="EMBL" id="SVA23042.1"/>
    </source>
</evidence>
<reference evidence="5" key="1">
    <citation type="submission" date="2018-05" db="EMBL/GenBank/DDBJ databases">
        <authorList>
            <person name="Lanie J.A."/>
            <person name="Ng W.-L."/>
            <person name="Kazmierczak K.M."/>
            <person name="Andrzejewski T.M."/>
            <person name="Davidsen T.M."/>
            <person name="Wayne K.J."/>
            <person name="Tettelin H."/>
            <person name="Glass J.I."/>
            <person name="Rusch D."/>
            <person name="Podicherti R."/>
            <person name="Tsui H.-C.T."/>
            <person name="Winkler M.E."/>
        </authorList>
    </citation>
    <scope>NUCLEOTIDE SEQUENCE</scope>
</reference>
<protein>
    <recommendedName>
        <fullName evidence="6">SAM-dependent methyltransferase</fullName>
    </recommendedName>
</protein>
<dbReference type="InterPro" id="IPR029063">
    <property type="entry name" value="SAM-dependent_MTases_sf"/>
</dbReference>